<evidence type="ECO:0000313" key="5">
    <source>
        <dbReference type="Proteomes" id="UP001176940"/>
    </source>
</evidence>
<name>A0ABN9LVI5_9NEOB</name>
<dbReference type="Proteomes" id="UP001176940">
    <property type="component" value="Unassembled WGS sequence"/>
</dbReference>
<reference evidence="4" key="1">
    <citation type="submission" date="2023-07" db="EMBL/GenBank/DDBJ databases">
        <authorList>
            <person name="Stuckert A."/>
        </authorList>
    </citation>
    <scope>NUCLEOTIDE SEQUENCE</scope>
</reference>
<dbReference type="SMART" id="SM00186">
    <property type="entry name" value="FBG"/>
    <property type="match status" value="1"/>
</dbReference>
<evidence type="ECO:0000259" key="3">
    <source>
        <dbReference type="PROSITE" id="PS51406"/>
    </source>
</evidence>
<keyword evidence="1" id="KW-1015">Disulfide bond</keyword>
<gene>
    <name evidence="4" type="ORF">RIMI_LOCUS13644307</name>
</gene>
<evidence type="ECO:0000256" key="2">
    <source>
        <dbReference type="SAM" id="MobiDB-lite"/>
    </source>
</evidence>
<feature type="region of interest" description="Disordered" evidence="2">
    <location>
        <begin position="1"/>
        <end position="25"/>
    </location>
</feature>
<dbReference type="PANTHER" id="PTHR19143:SF467">
    <property type="entry name" value="FICOLIN-2-LIKE"/>
    <property type="match status" value="1"/>
</dbReference>
<feature type="region of interest" description="Disordered" evidence="2">
    <location>
        <begin position="76"/>
        <end position="123"/>
    </location>
</feature>
<sequence length="345" mass="38261">MESSTNVVKQPRTSSFVDVKESSSHENEKMALTLKVLIFWLGNNLVLATDTCPEVNIVGIGGSDKLSIIRGCPGLSGPPGHKGDPGAAGLTGTDGKPGKAGPQGEKGEAGKTGATGEKGERGASGIKEEYRVRNCKELQERGKVLSDWYTMFPDGTTPLKVLCDMHMDGGGWIVFQRCSDGLVDFFRDWNSYKIGFGNRMNEFWLGNENLYRITSSGSWTLRIDFQDLEYNKYFAAYESFAVLEESQKYKLLLGHFTSGNAGDSMTYHNNSMFSTKDQDNDSSTRDCAVNYMGGWWYNACFFSNLNGLYLHGSYNSTTINGVTWKTGKGFKYSYKLTEMKIRPNE</sequence>
<dbReference type="InterPro" id="IPR014716">
    <property type="entry name" value="Fibrinogen_a/b/g_C_1"/>
</dbReference>
<dbReference type="EMBL" id="CAUEEQ010034004">
    <property type="protein sequence ID" value="CAJ0951879.1"/>
    <property type="molecule type" value="Genomic_DNA"/>
</dbReference>
<dbReference type="InterPro" id="IPR036056">
    <property type="entry name" value="Fibrinogen-like_C"/>
</dbReference>
<feature type="domain" description="Fibrinogen C-terminal" evidence="3">
    <location>
        <begin position="126"/>
        <end position="345"/>
    </location>
</feature>
<dbReference type="PROSITE" id="PS51406">
    <property type="entry name" value="FIBRINOGEN_C_2"/>
    <property type="match status" value="1"/>
</dbReference>
<dbReference type="PANTHER" id="PTHR19143">
    <property type="entry name" value="FIBRINOGEN/TENASCIN/ANGIOPOEITIN"/>
    <property type="match status" value="1"/>
</dbReference>
<proteinExistence type="predicted"/>
<dbReference type="InterPro" id="IPR008160">
    <property type="entry name" value="Collagen"/>
</dbReference>
<evidence type="ECO:0000313" key="4">
    <source>
        <dbReference type="EMBL" id="CAJ0951879.1"/>
    </source>
</evidence>
<dbReference type="Pfam" id="PF01391">
    <property type="entry name" value="Collagen"/>
    <property type="match status" value="1"/>
</dbReference>
<dbReference type="Pfam" id="PF00147">
    <property type="entry name" value="Fibrinogen_C"/>
    <property type="match status" value="1"/>
</dbReference>
<dbReference type="InterPro" id="IPR020837">
    <property type="entry name" value="Fibrinogen_CS"/>
</dbReference>
<protein>
    <recommendedName>
        <fullName evidence="3">Fibrinogen C-terminal domain-containing protein</fullName>
    </recommendedName>
</protein>
<dbReference type="SUPFAM" id="SSF56496">
    <property type="entry name" value="Fibrinogen C-terminal domain-like"/>
    <property type="match status" value="1"/>
</dbReference>
<dbReference type="CDD" id="cd00087">
    <property type="entry name" value="FReD"/>
    <property type="match status" value="1"/>
</dbReference>
<comment type="caution">
    <text evidence="4">The sequence shown here is derived from an EMBL/GenBank/DDBJ whole genome shotgun (WGS) entry which is preliminary data.</text>
</comment>
<dbReference type="PROSITE" id="PS00514">
    <property type="entry name" value="FIBRINOGEN_C_1"/>
    <property type="match status" value="1"/>
</dbReference>
<dbReference type="Gene3D" id="3.90.215.10">
    <property type="entry name" value="Gamma Fibrinogen, chain A, domain 1"/>
    <property type="match status" value="1"/>
</dbReference>
<dbReference type="InterPro" id="IPR002181">
    <property type="entry name" value="Fibrinogen_a/b/g_C_dom"/>
</dbReference>
<organism evidence="4 5">
    <name type="scientific">Ranitomeya imitator</name>
    <name type="common">mimic poison frog</name>
    <dbReference type="NCBI Taxonomy" id="111125"/>
    <lineage>
        <taxon>Eukaryota</taxon>
        <taxon>Metazoa</taxon>
        <taxon>Chordata</taxon>
        <taxon>Craniata</taxon>
        <taxon>Vertebrata</taxon>
        <taxon>Euteleostomi</taxon>
        <taxon>Amphibia</taxon>
        <taxon>Batrachia</taxon>
        <taxon>Anura</taxon>
        <taxon>Neobatrachia</taxon>
        <taxon>Hyloidea</taxon>
        <taxon>Dendrobatidae</taxon>
        <taxon>Dendrobatinae</taxon>
        <taxon>Ranitomeya</taxon>
    </lineage>
</organism>
<dbReference type="InterPro" id="IPR050373">
    <property type="entry name" value="Fibrinogen_C-term_domain"/>
</dbReference>
<feature type="compositionally biased region" description="Polar residues" evidence="2">
    <location>
        <begin position="1"/>
        <end position="16"/>
    </location>
</feature>
<dbReference type="NCBIfam" id="NF040941">
    <property type="entry name" value="GGGWT_bact"/>
    <property type="match status" value="1"/>
</dbReference>
<keyword evidence="5" id="KW-1185">Reference proteome</keyword>
<evidence type="ECO:0000256" key="1">
    <source>
        <dbReference type="ARBA" id="ARBA00023157"/>
    </source>
</evidence>
<accession>A0ABN9LVI5</accession>